<reference evidence="1" key="2">
    <citation type="submission" date="2019-06" db="EMBL/GenBank/DDBJ databases">
        <title>Genomics analysis of Aphanomyces spp. identifies a new class of oomycete effector associated with host adaptation.</title>
        <authorList>
            <person name="Gaulin E."/>
        </authorList>
    </citation>
    <scope>NUCLEOTIDE SEQUENCE</scope>
    <source>
        <strain evidence="1">CBS 578.67</strain>
    </source>
</reference>
<keyword evidence="3" id="KW-1185">Reference proteome</keyword>
<dbReference type="PANTHER" id="PTHR13547:SF1">
    <property type="entry name" value="MITOCHONDRIAL RIBONUCLEASE P CATALYTIC SUBUNIT"/>
    <property type="match status" value="1"/>
</dbReference>
<dbReference type="PANTHER" id="PTHR13547">
    <property type="match status" value="1"/>
</dbReference>
<evidence type="ECO:0000313" key="2">
    <source>
        <dbReference type="EMBL" id="VFT85653.1"/>
    </source>
</evidence>
<dbReference type="AlphaFoldDB" id="A0A485KL95"/>
<organism evidence="2 3">
    <name type="scientific">Aphanomyces stellatus</name>
    <dbReference type="NCBI Taxonomy" id="120398"/>
    <lineage>
        <taxon>Eukaryota</taxon>
        <taxon>Sar</taxon>
        <taxon>Stramenopiles</taxon>
        <taxon>Oomycota</taxon>
        <taxon>Saprolegniomycetes</taxon>
        <taxon>Saprolegniales</taxon>
        <taxon>Verrucalvaceae</taxon>
        <taxon>Aphanomyces</taxon>
    </lineage>
</organism>
<dbReference type="EMBL" id="CAADRA010005135">
    <property type="protein sequence ID" value="VFT85653.1"/>
    <property type="molecule type" value="Genomic_DNA"/>
</dbReference>
<protein>
    <submittedName>
        <fullName evidence="2">Aste57867_8767 protein</fullName>
    </submittedName>
</protein>
<reference evidence="2 3" key="1">
    <citation type="submission" date="2019-03" db="EMBL/GenBank/DDBJ databases">
        <authorList>
            <person name="Gaulin E."/>
            <person name="Dumas B."/>
        </authorList>
    </citation>
    <scope>NUCLEOTIDE SEQUENCE [LARGE SCALE GENOMIC DNA]</scope>
    <source>
        <strain evidence="2">CBS 568.67</strain>
    </source>
</reference>
<sequence>MQAYCSTNASTKKSNVVNFVPAIHKLIYKQKAPLEKVFDVLATRTEPFDSKGCDTFYHMCLHEPLRPPFFRRVVAHFDAFLTEDDAGPSDGTMSSMISLLVKHGEIELAERYLAQRRAKHVDRPPHFRAFAPLWEHYIHGLLVVHGGVSRPSVAGQFDTAWTFFQEIKAFNTHLAPDTVGPVMVTFAMATIDKDDAMLAKVMAELHALRYQITADEAARWRDRLASSSWTTVSIAEDAMRPTCEACGTALVKLGVTPAEWPQLLETVKTMCMKSSYTPSKRNDASKPMSDATKRAALADFEAWLTRQQAKVKPGKTHYIIDGPNVAYLNQNFVGGAFRFDYIDTVVRAVEAAGHVASITMPSSYFNEVSLLSVKASTATRRLRKEGKLFFRTQTKADKAFLEGWIKHDRVFRCRREVAPDDLFWLYASAFLSLKHENTRVISNDIVRDHIVVLAEQFHLHRDLIDRWKDTALVRIRILDKNLKTEEMQGTTVVDGLSVELIETPPFSRVVQGDHHHVYHLPIAERAEWLCLTRKNTQH</sequence>
<proteinExistence type="predicted"/>
<name>A0A485KL95_9STRA</name>
<dbReference type="Gene3D" id="3.40.50.11980">
    <property type="match status" value="1"/>
</dbReference>
<dbReference type="GO" id="GO:0004526">
    <property type="term" value="F:ribonuclease P activity"/>
    <property type="evidence" value="ECO:0007669"/>
    <property type="project" value="TreeGrafter"/>
</dbReference>
<dbReference type="Proteomes" id="UP000332933">
    <property type="component" value="Unassembled WGS sequence"/>
</dbReference>
<dbReference type="GO" id="GO:0001682">
    <property type="term" value="P:tRNA 5'-leader removal"/>
    <property type="evidence" value="ECO:0007669"/>
    <property type="project" value="TreeGrafter"/>
</dbReference>
<accession>A0A485KL95</accession>
<evidence type="ECO:0000313" key="3">
    <source>
        <dbReference type="Proteomes" id="UP000332933"/>
    </source>
</evidence>
<gene>
    <name evidence="2" type="primary">Aste57867_8767</name>
    <name evidence="1" type="ORF">As57867_008733</name>
    <name evidence="2" type="ORF">ASTE57867_8767</name>
</gene>
<evidence type="ECO:0000313" key="1">
    <source>
        <dbReference type="EMBL" id="KAF0700713.1"/>
    </source>
</evidence>
<dbReference type="EMBL" id="VJMH01005114">
    <property type="protein sequence ID" value="KAF0700713.1"/>
    <property type="molecule type" value="Genomic_DNA"/>
</dbReference>
<dbReference type="OrthoDB" id="46913at2759"/>